<dbReference type="InterPro" id="IPR002347">
    <property type="entry name" value="SDR_fam"/>
</dbReference>
<accession>A0ABT0YLK7</accession>
<gene>
    <name evidence="5" type="ORF">M8A51_08650</name>
</gene>
<evidence type="ECO:0000256" key="3">
    <source>
        <dbReference type="ARBA" id="ARBA00023027"/>
    </source>
</evidence>
<organism evidence="5 6">
    <name type="scientific">Caldimonas mangrovi</name>
    <dbReference type="NCBI Taxonomy" id="2944811"/>
    <lineage>
        <taxon>Bacteria</taxon>
        <taxon>Pseudomonadati</taxon>
        <taxon>Pseudomonadota</taxon>
        <taxon>Betaproteobacteria</taxon>
        <taxon>Burkholderiales</taxon>
        <taxon>Sphaerotilaceae</taxon>
        <taxon>Caldimonas</taxon>
    </lineage>
</organism>
<dbReference type="InterPro" id="IPR020904">
    <property type="entry name" value="Sc_DH/Rdtase_CS"/>
</dbReference>
<dbReference type="Gene3D" id="3.40.50.720">
    <property type="entry name" value="NAD(P)-binding Rossmann-like Domain"/>
    <property type="match status" value="1"/>
</dbReference>
<dbReference type="PANTHER" id="PTHR24321:SF8">
    <property type="entry name" value="ESTRADIOL 17-BETA-DEHYDROGENASE 8-RELATED"/>
    <property type="match status" value="1"/>
</dbReference>
<comment type="similarity">
    <text evidence="1">Belongs to the short-chain dehydrogenases/reductases (SDR) family.</text>
</comment>
<name>A0ABT0YLK7_9BURK</name>
<evidence type="ECO:0000313" key="5">
    <source>
        <dbReference type="EMBL" id="MCM5679600.1"/>
    </source>
</evidence>
<dbReference type="CDD" id="cd05233">
    <property type="entry name" value="SDR_c"/>
    <property type="match status" value="1"/>
</dbReference>
<dbReference type="Proteomes" id="UP001165541">
    <property type="component" value="Unassembled WGS sequence"/>
</dbReference>
<dbReference type="NCBIfam" id="NF005559">
    <property type="entry name" value="PRK07231.1"/>
    <property type="match status" value="1"/>
</dbReference>
<evidence type="ECO:0000256" key="1">
    <source>
        <dbReference type="ARBA" id="ARBA00006484"/>
    </source>
</evidence>
<evidence type="ECO:0000313" key="6">
    <source>
        <dbReference type="Proteomes" id="UP001165541"/>
    </source>
</evidence>
<protein>
    <submittedName>
        <fullName evidence="5">SDR family oxidoreductase</fullName>
    </submittedName>
</protein>
<dbReference type="InterPro" id="IPR036291">
    <property type="entry name" value="NAD(P)-bd_dom_sf"/>
</dbReference>
<dbReference type="SUPFAM" id="SSF51735">
    <property type="entry name" value="NAD(P)-binding Rossmann-fold domains"/>
    <property type="match status" value="1"/>
</dbReference>
<dbReference type="Pfam" id="PF13561">
    <property type="entry name" value="adh_short_C2"/>
    <property type="match status" value="1"/>
</dbReference>
<proteinExistence type="inferred from homology"/>
<evidence type="ECO:0000256" key="2">
    <source>
        <dbReference type="ARBA" id="ARBA00023002"/>
    </source>
</evidence>
<keyword evidence="3" id="KW-0520">NAD</keyword>
<feature type="domain" description="Ketoreductase" evidence="4">
    <location>
        <begin position="7"/>
        <end position="188"/>
    </location>
</feature>
<dbReference type="RefSeq" id="WP_251777800.1">
    <property type="nucleotide sequence ID" value="NZ_JAMKFE010000004.1"/>
</dbReference>
<dbReference type="PRINTS" id="PR00080">
    <property type="entry name" value="SDRFAMILY"/>
</dbReference>
<dbReference type="PANTHER" id="PTHR24321">
    <property type="entry name" value="DEHYDROGENASES, SHORT CHAIN"/>
    <property type="match status" value="1"/>
</dbReference>
<dbReference type="NCBIfam" id="NF009466">
    <property type="entry name" value="PRK12826.1-2"/>
    <property type="match status" value="1"/>
</dbReference>
<dbReference type="InterPro" id="IPR057326">
    <property type="entry name" value="KR_dom"/>
</dbReference>
<keyword evidence="2" id="KW-0560">Oxidoreductase</keyword>
<dbReference type="PRINTS" id="PR00081">
    <property type="entry name" value="GDHRDH"/>
</dbReference>
<comment type="caution">
    <text evidence="5">The sequence shown here is derived from an EMBL/GenBank/DDBJ whole genome shotgun (WGS) entry which is preliminary data.</text>
</comment>
<evidence type="ECO:0000259" key="4">
    <source>
        <dbReference type="SMART" id="SM00822"/>
    </source>
</evidence>
<dbReference type="SMART" id="SM00822">
    <property type="entry name" value="PKS_KR"/>
    <property type="match status" value="1"/>
</dbReference>
<reference evidence="5" key="1">
    <citation type="submission" date="2022-05" db="EMBL/GenBank/DDBJ databases">
        <title>Schlegelella sp. nov., isolated from mangrove soil.</title>
        <authorList>
            <person name="Liu Y."/>
            <person name="Ge X."/>
            <person name="Liu W."/>
        </authorList>
    </citation>
    <scope>NUCLEOTIDE SEQUENCE</scope>
    <source>
        <strain evidence="5">S2-27</strain>
    </source>
</reference>
<sequence>MSEFDNRVALVTGAGTGIGEAIAEHLHRQGACVCISDIHPERAASVAQRLDPQGRRVLACGTDVRDPQAVQAMVDATVERYGALHLAVNNAGVTGPHGVPVADLPPEEWRRVIETDLGGVFHGLKYELPAIVRSGGGAVVNLSSANGVVGVAGIAAYTAAKHGIIGLTKAAALEYASQGVRLNAVGPGYVDTPKLQQLDSAERERIAAVHPLGRMAQPEEVAELVAFLLSPRASFVTGAIYLIDGGATAQ</sequence>
<dbReference type="EMBL" id="JAMKFE010000004">
    <property type="protein sequence ID" value="MCM5679600.1"/>
    <property type="molecule type" value="Genomic_DNA"/>
</dbReference>
<keyword evidence="6" id="KW-1185">Reference proteome</keyword>
<dbReference type="PROSITE" id="PS00061">
    <property type="entry name" value="ADH_SHORT"/>
    <property type="match status" value="1"/>
</dbReference>